<feature type="region of interest" description="Disordered" evidence="1">
    <location>
        <begin position="238"/>
        <end position="270"/>
    </location>
</feature>
<dbReference type="RefSeq" id="XP_032801083.1">
    <property type="nucleotide sequence ID" value="XM_032945192.1"/>
</dbReference>
<reference evidence="4" key="1">
    <citation type="submission" date="2025-08" db="UniProtKB">
        <authorList>
            <consortium name="RefSeq"/>
        </authorList>
    </citation>
    <scope>IDENTIFICATION</scope>
    <source>
        <tissue evidence="4">Sperm</tissue>
    </source>
</reference>
<feature type="compositionally biased region" description="Gly residues" evidence="1">
    <location>
        <begin position="245"/>
        <end position="264"/>
    </location>
</feature>
<dbReference type="SMART" id="SM01114">
    <property type="entry name" value="CXC"/>
    <property type="match status" value="1"/>
</dbReference>
<sequence>MQKEQLEQIAQLRAENKSLQQKVQQVQRTKKRLPAALGAAGEQTGPRAASPDSSLEFVLPRKSTAKQRRPSAPARPLVSLSHILSETETSDSDGGPVDADWQPGGAVAPRPSLQRRSKSSTAAGCRCGGRCVNRLCGCLRAGLECAAWRCGCDHDKCRNRSDAGGKMASGKLETSSSSDGSFKRDEPSGVARPPGESFFMAPDVAPSPQVLKEMGDTGLLSALLDPSLRTSLLTNASPAQELHGDGGGDGGDGGGSGGSGGGGGGKKRRLLGLGHSGLLAACSPVPPL</sequence>
<keyword evidence="3" id="KW-1185">Reference proteome</keyword>
<feature type="region of interest" description="Disordered" evidence="1">
    <location>
        <begin position="17"/>
        <end position="55"/>
    </location>
</feature>
<dbReference type="Proteomes" id="UP001318040">
    <property type="component" value="Unplaced"/>
</dbReference>
<feature type="domain" description="Tesmin/TSO1-like CXC" evidence="2">
    <location>
        <begin position="120"/>
        <end position="163"/>
    </location>
</feature>
<feature type="region of interest" description="Disordered" evidence="1">
    <location>
        <begin position="161"/>
        <end position="201"/>
    </location>
</feature>
<protein>
    <submittedName>
        <fullName evidence="4">Chromosome-associated kinesin KIF4-like</fullName>
    </submittedName>
</protein>
<evidence type="ECO:0000259" key="2">
    <source>
        <dbReference type="SMART" id="SM01114"/>
    </source>
</evidence>
<dbReference type="KEGG" id="pmrn:116938028"/>
<evidence type="ECO:0000256" key="1">
    <source>
        <dbReference type="SAM" id="MobiDB-lite"/>
    </source>
</evidence>
<proteinExistence type="predicted"/>
<organism evidence="3 4">
    <name type="scientific">Petromyzon marinus</name>
    <name type="common">Sea lamprey</name>
    <dbReference type="NCBI Taxonomy" id="7757"/>
    <lineage>
        <taxon>Eukaryota</taxon>
        <taxon>Metazoa</taxon>
        <taxon>Chordata</taxon>
        <taxon>Craniata</taxon>
        <taxon>Vertebrata</taxon>
        <taxon>Cyclostomata</taxon>
        <taxon>Hyperoartia</taxon>
        <taxon>Petromyzontiformes</taxon>
        <taxon>Petromyzontidae</taxon>
        <taxon>Petromyzon</taxon>
    </lineage>
</organism>
<accession>A0AAJ7WLM7</accession>
<dbReference type="InterPro" id="IPR033467">
    <property type="entry name" value="Tesmin/TSO1-like_CXC"/>
</dbReference>
<feature type="region of interest" description="Disordered" evidence="1">
    <location>
        <begin position="87"/>
        <end position="115"/>
    </location>
</feature>
<dbReference type="AlphaFoldDB" id="A0AAJ7WLM7"/>
<evidence type="ECO:0000313" key="4">
    <source>
        <dbReference type="RefSeq" id="XP_032801083.1"/>
    </source>
</evidence>
<evidence type="ECO:0000313" key="3">
    <source>
        <dbReference type="Proteomes" id="UP001318040"/>
    </source>
</evidence>
<name>A0AAJ7WLM7_PETMA</name>
<gene>
    <name evidence="4" type="primary">LOC116938028</name>
</gene>